<feature type="transmembrane region" description="Helical" evidence="10">
    <location>
        <begin position="156"/>
        <end position="175"/>
    </location>
</feature>
<keyword evidence="2" id="KW-1003">Cell membrane</keyword>
<dbReference type="Proteomes" id="UP001652626">
    <property type="component" value="Chromosome 10"/>
</dbReference>
<comment type="subcellular location">
    <subcellularLocation>
        <location evidence="1 10">Cell membrane</location>
        <topology evidence="1 10">Multi-pass membrane protein</topology>
    </subcellularLocation>
</comment>
<dbReference type="GO" id="GO:0004984">
    <property type="term" value="F:olfactory receptor activity"/>
    <property type="evidence" value="ECO:0007669"/>
    <property type="project" value="InterPro"/>
</dbReference>
<dbReference type="GeneID" id="113399293"/>
<dbReference type="OMA" id="CHTHYIA"/>
<feature type="transmembrane region" description="Helical" evidence="10">
    <location>
        <begin position="294"/>
        <end position="312"/>
    </location>
</feature>
<keyword evidence="9 10" id="KW-0807">Transducer</keyword>
<keyword evidence="7 10" id="KW-0472">Membrane</keyword>
<dbReference type="InterPro" id="IPR004117">
    <property type="entry name" value="7tm6_olfct_rcpt"/>
</dbReference>
<dbReference type="AlphaFoldDB" id="A0A8B8IDC1"/>
<evidence type="ECO:0000256" key="3">
    <source>
        <dbReference type="ARBA" id="ARBA00022606"/>
    </source>
</evidence>
<evidence type="ECO:0000256" key="2">
    <source>
        <dbReference type="ARBA" id="ARBA00022475"/>
    </source>
</evidence>
<accession>A0A8B8IDC1</accession>
<dbReference type="RefSeq" id="XP_026494206.1">
    <property type="nucleotide sequence ID" value="XM_026638421.2"/>
</dbReference>
<evidence type="ECO:0000313" key="11">
    <source>
        <dbReference type="Proteomes" id="UP001652626"/>
    </source>
</evidence>
<dbReference type="PANTHER" id="PTHR21137:SF35">
    <property type="entry name" value="ODORANT RECEPTOR 19A-RELATED"/>
    <property type="match status" value="1"/>
</dbReference>
<comment type="similarity">
    <text evidence="10">Belongs to the insect chemoreceptor superfamily. Heteromeric odorant receptor channel (TC 1.A.69) family.</text>
</comment>
<comment type="caution">
    <text evidence="10">Lacks conserved residue(s) required for the propagation of feature annotation.</text>
</comment>
<dbReference type="OrthoDB" id="7358226at2759"/>
<feature type="transmembrane region" description="Helical" evidence="10">
    <location>
        <begin position="195"/>
        <end position="217"/>
    </location>
</feature>
<dbReference type="Pfam" id="PF02949">
    <property type="entry name" value="7tm_6"/>
    <property type="match status" value="1"/>
</dbReference>
<gene>
    <name evidence="12" type="primary">LOC113399293</name>
</gene>
<keyword evidence="11" id="KW-1185">Reference proteome</keyword>
<evidence type="ECO:0000313" key="12">
    <source>
        <dbReference type="RefSeq" id="XP_026494206.1"/>
    </source>
</evidence>
<dbReference type="GO" id="GO:0007165">
    <property type="term" value="P:signal transduction"/>
    <property type="evidence" value="ECO:0007669"/>
    <property type="project" value="UniProtKB-KW"/>
</dbReference>
<evidence type="ECO:0000256" key="5">
    <source>
        <dbReference type="ARBA" id="ARBA00022725"/>
    </source>
</evidence>
<feature type="transmembrane region" description="Helical" evidence="10">
    <location>
        <begin position="46"/>
        <end position="68"/>
    </location>
</feature>
<evidence type="ECO:0000256" key="8">
    <source>
        <dbReference type="ARBA" id="ARBA00023170"/>
    </source>
</evidence>
<keyword evidence="3 10" id="KW-0716">Sensory transduction</keyword>
<keyword evidence="8 10" id="KW-0675">Receptor</keyword>
<sequence>MSWLTNFLRDVFSPQCKGVNFKKIVEGRIRDAGLWHDRDAYGIHPIAKISIVCFLSTNLTQIVALLLAKDDPKALFAGISILSFCMMGFLKLWSLLSNEKRWRSIINQALSLENEQLNNYSPCDYESDDEEKHSFTKHIDSYTRDIFLISCNLTRIYSFTAVVYIVSPFLEYAIYMKTGQDISSMPHILPEWSPLDSYTVGYIVTILVEVVAALYCVKVHIAFDLTAVGLMIFIRGQFSCLHKYSELIGGQGKSSNLEEKRDKRAYYRIIKCHSINVLLINTVHELEILLRNILGIYFFVATLTLCSVAVQLNEDQVSTTQLISLLQYMGATLTQLFLFCHYGDAVLNEISVIQGQGPFCSARWCLSPKVHQEIAILGAGMSRPYRLRAGPFNSLDLPSFIQIIRTAYSYYAFLRQT</sequence>
<dbReference type="GO" id="GO:0005549">
    <property type="term" value="F:odorant binding"/>
    <property type="evidence" value="ECO:0007669"/>
    <property type="project" value="InterPro"/>
</dbReference>
<reference evidence="12" key="1">
    <citation type="submission" date="2025-08" db="UniProtKB">
        <authorList>
            <consortium name="RefSeq"/>
        </authorList>
    </citation>
    <scope>IDENTIFICATION</scope>
    <source>
        <tissue evidence="12">Whole body</tissue>
    </source>
</reference>
<keyword evidence="5 10" id="KW-0552">Olfaction</keyword>
<evidence type="ECO:0000256" key="1">
    <source>
        <dbReference type="ARBA" id="ARBA00004651"/>
    </source>
</evidence>
<evidence type="ECO:0000256" key="9">
    <source>
        <dbReference type="ARBA" id="ARBA00023224"/>
    </source>
</evidence>
<dbReference type="PANTHER" id="PTHR21137">
    <property type="entry name" value="ODORANT RECEPTOR"/>
    <property type="match status" value="1"/>
</dbReference>
<keyword evidence="6 10" id="KW-1133">Transmembrane helix</keyword>
<organism evidence="11 12">
    <name type="scientific">Vanessa tameamea</name>
    <name type="common">Kamehameha butterfly</name>
    <dbReference type="NCBI Taxonomy" id="334116"/>
    <lineage>
        <taxon>Eukaryota</taxon>
        <taxon>Metazoa</taxon>
        <taxon>Ecdysozoa</taxon>
        <taxon>Arthropoda</taxon>
        <taxon>Hexapoda</taxon>
        <taxon>Insecta</taxon>
        <taxon>Pterygota</taxon>
        <taxon>Neoptera</taxon>
        <taxon>Endopterygota</taxon>
        <taxon>Lepidoptera</taxon>
        <taxon>Glossata</taxon>
        <taxon>Ditrysia</taxon>
        <taxon>Papilionoidea</taxon>
        <taxon>Nymphalidae</taxon>
        <taxon>Nymphalinae</taxon>
        <taxon>Vanessa</taxon>
    </lineage>
</organism>
<evidence type="ECO:0000256" key="7">
    <source>
        <dbReference type="ARBA" id="ARBA00023136"/>
    </source>
</evidence>
<keyword evidence="4 10" id="KW-0812">Transmembrane</keyword>
<dbReference type="GO" id="GO:0005886">
    <property type="term" value="C:plasma membrane"/>
    <property type="evidence" value="ECO:0007669"/>
    <property type="project" value="UniProtKB-SubCell"/>
</dbReference>
<evidence type="ECO:0000256" key="6">
    <source>
        <dbReference type="ARBA" id="ARBA00022989"/>
    </source>
</evidence>
<evidence type="ECO:0000256" key="10">
    <source>
        <dbReference type="RuleBase" id="RU351113"/>
    </source>
</evidence>
<protein>
    <recommendedName>
        <fullName evidence="10">Odorant receptor</fullName>
    </recommendedName>
</protein>
<proteinExistence type="inferred from homology"/>
<feature type="transmembrane region" description="Helical" evidence="10">
    <location>
        <begin position="74"/>
        <end position="93"/>
    </location>
</feature>
<name>A0A8B8IDC1_VANTA</name>
<evidence type="ECO:0000256" key="4">
    <source>
        <dbReference type="ARBA" id="ARBA00022692"/>
    </source>
</evidence>